<evidence type="ECO:0000313" key="9">
    <source>
        <dbReference type="Proteomes" id="UP001595384"/>
    </source>
</evidence>
<feature type="transmembrane region" description="Helical" evidence="6">
    <location>
        <begin position="14"/>
        <end position="34"/>
    </location>
</feature>
<sequence>MSVNAWTLIKQDKWLQSAIVWMPLGLALLLWWIFSQGIVRALPVGVVDLSHSERSRQVIRNIDATSALNVIRVYPSQTMAKSDLIESHIYAYTVIPRHFDRDIQRHQSPKITTFYNSQYILTGRLISSAMTKVMQTMSAQIDAGHRLAKGNQTLSQVKGEAVPVGTQLTPLFNLNMNYAQFLVSGIIPALWQIAIVTSTILVLSTYHQRFGLITWLGETPFHRLADALWPFALWFAAQGIAFIGWFYYVLDWPQQGQLWVVVLAQWLTIAACIIMGGLFYFITLDPARALSFSAAYTAPSFAFMGITFPASNMDTLAQVWRNLLPVTHYIKVQINQVNYDLAPFPSLQPMLWMTMYLIPLLIGLGLVRLRLRAAATSIQYQGDNH</sequence>
<evidence type="ECO:0000256" key="2">
    <source>
        <dbReference type="ARBA" id="ARBA00022475"/>
    </source>
</evidence>
<feature type="transmembrane region" description="Helical" evidence="6">
    <location>
        <begin position="227"/>
        <end position="250"/>
    </location>
</feature>
<protein>
    <submittedName>
        <fullName evidence="8">ABC transporter permease</fullName>
    </submittedName>
</protein>
<dbReference type="RefSeq" id="WP_123016204.1">
    <property type="nucleotide sequence ID" value="NZ_AP024911.1"/>
</dbReference>
<dbReference type="PANTHER" id="PTHR30294">
    <property type="entry name" value="MEMBRANE COMPONENT OF ABC TRANSPORTER YHHJ-RELATED"/>
    <property type="match status" value="1"/>
</dbReference>
<dbReference type="EMBL" id="JBHRSE010000084">
    <property type="protein sequence ID" value="MFC3024628.1"/>
    <property type="molecule type" value="Genomic_DNA"/>
</dbReference>
<dbReference type="PANTHER" id="PTHR30294:SF47">
    <property type="entry name" value="INNER MEMBRANE TRANSPORT PERMEASE YHHJ"/>
    <property type="match status" value="1"/>
</dbReference>
<evidence type="ECO:0000256" key="4">
    <source>
        <dbReference type="ARBA" id="ARBA00022989"/>
    </source>
</evidence>
<keyword evidence="3 6" id="KW-0812">Transmembrane</keyword>
<name>A0ABV7CAH0_9VIBR</name>
<organism evidence="8 9">
    <name type="scientific">Vibrio zhugei</name>
    <dbReference type="NCBI Taxonomy" id="2479546"/>
    <lineage>
        <taxon>Bacteria</taxon>
        <taxon>Pseudomonadati</taxon>
        <taxon>Pseudomonadota</taxon>
        <taxon>Gammaproteobacteria</taxon>
        <taxon>Vibrionales</taxon>
        <taxon>Vibrionaceae</taxon>
        <taxon>Vibrio</taxon>
    </lineage>
</organism>
<keyword evidence="9" id="KW-1185">Reference proteome</keyword>
<evidence type="ECO:0000259" key="7">
    <source>
        <dbReference type="Pfam" id="PF12698"/>
    </source>
</evidence>
<comment type="subcellular location">
    <subcellularLocation>
        <location evidence="1">Cell membrane</location>
        <topology evidence="1">Multi-pass membrane protein</topology>
    </subcellularLocation>
</comment>
<evidence type="ECO:0000256" key="3">
    <source>
        <dbReference type="ARBA" id="ARBA00022692"/>
    </source>
</evidence>
<feature type="transmembrane region" description="Helical" evidence="6">
    <location>
        <begin position="178"/>
        <end position="206"/>
    </location>
</feature>
<dbReference type="InterPro" id="IPR051449">
    <property type="entry name" value="ABC-2_transporter_component"/>
</dbReference>
<accession>A0ABV7CAH0</accession>
<feature type="domain" description="ABC-2 type transporter transmembrane" evidence="7">
    <location>
        <begin position="13"/>
        <end position="358"/>
    </location>
</feature>
<evidence type="ECO:0000256" key="5">
    <source>
        <dbReference type="ARBA" id="ARBA00023136"/>
    </source>
</evidence>
<dbReference type="Gene3D" id="3.40.1710.10">
    <property type="entry name" value="abc type-2 transporter like domain"/>
    <property type="match status" value="1"/>
</dbReference>
<dbReference type="Proteomes" id="UP001595384">
    <property type="component" value="Unassembled WGS sequence"/>
</dbReference>
<proteinExistence type="predicted"/>
<evidence type="ECO:0000313" key="8">
    <source>
        <dbReference type="EMBL" id="MFC3024628.1"/>
    </source>
</evidence>
<keyword evidence="5 6" id="KW-0472">Membrane</keyword>
<evidence type="ECO:0000256" key="1">
    <source>
        <dbReference type="ARBA" id="ARBA00004651"/>
    </source>
</evidence>
<keyword evidence="4 6" id="KW-1133">Transmembrane helix</keyword>
<evidence type="ECO:0000256" key="6">
    <source>
        <dbReference type="SAM" id="Phobius"/>
    </source>
</evidence>
<comment type="caution">
    <text evidence="8">The sequence shown here is derived from an EMBL/GenBank/DDBJ whole genome shotgun (WGS) entry which is preliminary data.</text>
</comment>
<feature type="transmembrane region" description="Helical" evidence="6">
    <location>
        <begin position="350"/>
        <end position="369"/>
    </location>
</feature>
<dbReference type="InterPro" id="IPR013525">
    <property type="entry name" value="ABC2_TM"/>
</dbReference>
<reference evidence="9" key="1">
    <citation type="journal article" date="2019" name="Int. J. Syst. Evol. Microbiol.">
        <title>The Global Catalogue of Microorganisms (GCM) 10K type strain sequencing project: providing services to taxonomists for standard genome sequencing and annotation.</title>
        <authorList>
            <consortium name="The Broad Institute Genomics Platform"/>
            <consortium name="The Broad Institute Genome Sequencing Center for Infectious Disease"/>
            <person name="Wu L."/>
            <person name="Ma J."/>
        </authorList>
    </citation>
    <scope>NUCLEOTIDE SEQUENCE [LARGE SCALE GENOMIC DNA]</scope>
    <source>
        <strain evidence="9">KCTC 62784</strain>
    </source>
</reference>
<gene>
    <name evidence="8" type="ORF">ACFODT_12410</name>
</gene>
<keyword evidence="2" id="KW-1003">Cell membrane</keyword>
<dbReference type="Pfam" id="PF12698">
    <property type="entry name" value="ABC2_membrane_3"/>
    <property type="match status" value="1"/>
</dbReference>
<feature type="transmembrane region" description="Helical" evidence="6">
    <location>
        <begin position="256"/>
        <end position="282"/>
    </location>
</feature>